<keyword evidence="2" id="KW-1133">Transmembrane helix</keyword>
<sequence length="268" mass="28685">MEHQGFGHGQPAPYYQLQEGIHVPEKPSSQSLNNTQVNYQSSGVPVNVPYHEQPTLDQNQTILSVKRSLALATVGVIVFLCLAVIGLSAGLGISQRHLTQTKSELQSLESSLAFALAAPTSSSRTSTTTLPAPPPPSSTSSVAIPSSTASSTTTSVSRPTVPLVQCPDVNNTIYTTSNNLKFVRLCGRDFSGEDEAIDIGNTKTNSLDLCIEACAKRPGCEGVGWGVIVSNDKGNVNPMQSCWMKKDLRKSHDAQREDWGFARLIEAS</sequence>
<feature type="region of interest" description="Disordered" evidence="1">
    <location>
        <begin position="120"/>
        <end position="160"/>
    </location>
</feature>
<organism evidence="3 4">
    <name type="scientific">Apiosordaria backusii</name>
    <dbReference type="NCBI Taxonomy" id="314023"/>
    <lineage>
        <taxon>Eukaryota</taxon>
        <taxon>Fungi</taxon>
        <taxon>Dikarya</taxon>
        <taxon>Ascomycota</taxon>
        <taxon>Pezizomycotina</taxon>
        <taxon>Sordariomycetes</taxon>
        <taxon>Sordariomycetidae</taxon>
        <taxon>Sordariales</taxon>
        <taxon>Lasiosphaeriaceae</taxon>
        <taxon>Apiosordaria</taxon>
    </lineage>
</organism>
<dbReference type="AlphaFoldDB" id="A0AA40K3G6"/>
<feature type="compositionally biased region" description="Low complexity" evidence="1">
    <location>
        <begin position="138"/>
        <end position="160"/>
    </location>
</feature>
<comment type="caution">
    <text evidence="3">The sequence shown here is derived from an EMBL/GenBank/DDBJ whole genome shotgun (WGS) entry which is preliminary data.</text>
</comment>
<proteinExistence type="predicted"/>
<dbReference type="EMBL" id="JAUKTV010000002">
    <property type="protein sequence ID" value="KAK0744538.1"/>
    <property type="molecule type" value="Genomic_DNA"/>
</dbReference>
<protein>
    <recommendedName>
        <fullName evidence="5">Apple domain-containing protein</fullName>
    </recommendedName>
</protein>
<evidence type="ECO:0008006" key="5">
    <source>
        <dbReference type="Google" id="ProtNLM"/>
    </source>
</evidence>
<evidence type="ECO:0000313" key="4">
    <source>
        <dbReference type="Proteomes" id="UP001172159"/>
    </source>
</evidence>
<accession>A0AA40K3G6</accession>
<dbReference type="Proteomes" id="UP001172159">
    <property type="component" value="Unassembled WGS sequence"/>
</dbReference>
<keyword evidence="2" id="KW-0472">Membrane</keyword>
<evidence type="ECO:0000256" key="1">
    <source>
        <dbReference type="SAM" id="MobiDB-lite"/>
    </source>
</evidence>
<keyword evidence="4" id="KW-1185">Reference proteome</keyword>
<feature type="compositionally biased region" description="Low complexity" evidence="1">
    <location>
        <begin position="120"/>
        <end position="130"/>
    </location>
</feature>
<evidence type="ECO:0000313" key="3">
    <source>
        <dbReference type="EMBL" id="KAK0744538.1"/>
    </source>
</evidence>
<name>A0AA40K3G6_9PEZI</name>
<evidence type="ECO:0000256" key="2">
    <source>
        <dbReference type="SAM" id="Phobius"/>
    </source>
</evidence>
<keyword evidence="2" id="KW-0812">Transmembrane</keyword>
<gene>
    <name evidence="3" type="ORF">B0T21DRAFT_89633</name>
</gene>
<reference evidence="3" key="1">
    <citation type="submission" date="2023-06" db="EMBL/GenBank/DDBJ databases">
        <title>Genome-scale phylogeny and comparative genomics of the fungal order Sordariales.</title>
        <authorList>
            <consortium name="Lawrence Berkeley National Laboratory"/>
            <person name="Hensen N."/>
            <person name="Bonometti L."/>
            <person name="Westerberg I."/>
            <person name="Brannstrom I.O."/>
            <person name="Guillou S."/>
            <person name="Cros-Aarteil S."/>
            <person name="Calhoun S."/>
            <person name="Haridas S."/>
            <person name="Kuo A."/>
            <person name="Mondo S."/>
            <person name="Pangilinan J."/>
            <person name="Riley R."/>
            <person name="Labutti K."/>
            <person name="Andreopoulos B."/>
            <person name="Lipzen A."/>
            <person name="Chen C."/>
            <person name="Yanf M."/>
            <person name="Daum C."/>
            <person name="Ng V."/>
            <person name="Clum A."/>
            <person name="Steindorff A."/>
            <person name="Ohm R."/>
            <person name="Martin F."/>
            <person name="Silar P."/>
            <person name="Natvig D."/>
            <person name="Lalanne C."/>
            <person name="Gautier V."/>
            <person name="Ament-Velasquez S.L."/>
            <person name="Kruys A."/>
            <person name="Hutchinson M.I."/>
            <person name="Powell A.J."/>
            <person name="Barry K."/>
            <person name="Miller A.N."/>
            <person name="Grigoriev I.V."/>
            <person name="Debuchy R."/>
            <person name="Gladieux P."/>
            <person name="Thoren M.H."/>
            <person name="Johannesson H."/>
        </authorList>
    </citation>
    <scope>NUCLEOTIDE SEQUENCE</scope>
    <source>
        <strain evidence="3">CBS 540.89</strain>
    </source>
</reference>
<feature type="transmembrane region" description="Helical" evidence="2">
    <location>
        <begin position="69"/>
        <end position="93"/>
    </location>
</feature>